<dbReference type="Pfam" id="PF03755">
    <property type="entry name" value="YicC-like_N"/>
    <property type="match status" value="1"/>
</dbReference>
<organism evidence="8 9">
    <name type="scientific">Aureibacillus halotolerans</name>
    <dbReference type="NCBI Taxonomy" id="1508390"/>
    <lineage>
        <taxon>Bacteria</taxon>
        <taxon>Bacillati</taxon>
        <taxon>Bacillota</taxon>
        <taxon>Bacilli</taxon>
        <taxon>Bacillales</taxon>
        <taxon>Bacillaceae</taxon>
        <taxon>Aureibacillus</taxon>
    </lineage>
</organism>
<protein>
    <submittedName>
        <fullName evidence="8">Uncharacterized protein (TIGR00255 family)</fullName>
    </submittedName>
</protein>
<keyword evidence="9" id="KW-1185">Reference proteome</keyword>
<evidence type="ECO:0000313" key="9">
    <source>
        <dbReference type="Proteomes" id="UP000295632"/>
    </source>
</evidence>
<keyword evidence="4" id="KW-0378">Hydrolase</keyword>
<dbReference type="AlphaFoldDB" id="A0A4R6UBC9"/>
<dbReference type="Pfam" id="PF08340">
    <property type="entry name" value="YicC-like_C"/>
    <property type="match status" value="1"/>
</dbReference>
<feature type="domain" description="Endoribonuclease YicC-like N-terminal" evidence="6">
    <location>
        <begin position="2"/>
        <end position="154"/>
    </location>
</feature>
<reference evidence="8 9" key="1">
    <citation type="submission" date="2019-03" db="EMBL/GenBank/DDBJ databases">
        <title>Genomic Encyclopedia of Type Strains, Phase IV (KMG-IV): sequencing the most valuable type-strain genomes for metagenomic binning, comparative biology and taxonomic classification.</title>
        <authorList>
            <person name="Goeker M."/>
        </authorList>
    </citation>
    <scope>NUCLEOTIDE SEQUENCE [LARGE SCALE GENOMIC DNA]</scope>
    <source>
        <strain evidence="8 9">DSM 28697</strain>
    </source>
</reference>
<evidence type="ECO:0000259" key="7">
    <source>
        <dbReference type="Pfam" id="PF08340"/>
    </source>
</evidence>
<dbReference type="Proteomes" id="UP000295632">
    <property type="component" value="Unassembled WGS sequence"/>
</dbReference>
<evidence type="ECO:0000256" key="2">
    <source>
        <dbReference type="ARBA" id="ARBA00022722"/>
    </source>
</evidence>
<name>A0A4R6UBC9_9BACI</name>
<dbReference type="InterPro" id="IPR005229">
    <property type="entry name" value="YicC/YloC-like"/>
</dbReference>
<dbReference type="InterPro" id="IPR013527">
    <property type="entry name" value="YicC-like_N"/>
</dbReference>
<comment type="similarity">
    <text evidence="5">Belongs to the YicC/YloC family.</text>
</comment>
<evidence type="ECO:0000259" key="6">
    <source>
        <dbReference type="Pfam" id="PF03755"/>
    </source>
</evidence>
<gene>
    <name evidence="8" type="ORF">EV213_102397</name>
</gene>
<accession>A0A4R6UBC9</accession>
<dbReference type="OrthoDB" id="9771229at2"/>
<comment type="cofactor">
    <cofactor evidence="1">
        <name>a divalent metal cation</name>
        <dbReference type="ChEBI" id="CHEBI:60240"/>
    </cofactor>
</comment>
<comment type="caution">
    <text evidence="8">The sequence shown here is derived from an EMBL/GenBank/DDBJ whole genome shotgun (WGS) entry which is preliminary data.</text>
</comment>
<keyword evidence="3" id="KW-0255">Endonuclease</keyword>
<dbReference type="EMBL" id="SNYJ01000002">
    <property type="protein sequence ID" value="TDQ42363.1"/>
    <property type="molecule type" value="Genomic_DNA"/>
</dbReference>
<dbReference type="PANTHER" id="PTHR30636">
    <property type="entry name" value="UPF0701 PROTEIN YICC"/>
    <property type="match status" value="1"/>
</dbReference>
<dbReference type="RefSeq" id="WP_133579233.1">
    <property type="nucleotide sequence ID" value="NZ_SNYJ01000002.1"/>
</dbReference>
<evidence type="ECO:0000256" key="3">
    <source>
        <dbReference type="ARBA" id="ARBA00022759"/>
    </source>
</evidence>
<evidence type="ECO:0000313" key="8">
    <source>
        <dbReference type="EMBL" id="TDQ42363.1"/>
    </source>
</evidence>
<dbReference type="InterPro" id="IPR013551">
    <property type="entry name" value="YicC-like_C"/>
</dbReference>
<dbReference type="NCBIfam" id="TIGR00255">
    <property type="entry name" value="YicC/YloC family endoribonuclease"/>
    <property type="match status" value="1"/>
</dbReference>
<keyword evidence="2" id="KW-0540">Nuclease</keyword>
<evidence type="ECO:0000256" key="5">
    <source>
        <dbReference type="ARBA" id="ARBA00035648"/>
    </source>
</evidence>
<evidence type="ECO:0000256" key="1">
    <source>
        <dbReference type="ARBA" id="ARBA00001968"/>
    </source>
</evidence>
<dbReference type="GO" id="GO:0016787">
    <property type="term" value="F:hydrolase activity"/>
    <property type="evidence" value="ECO:0007669"/>
    <property type="project" value="UniProtKB-KW"/>
</dbReference>
<evidence type="ECO:0000256" key="4">
    <source>
        <dbReference type="ARBA" id="ARBA00022801"/>
    </source>
</evidence>
<proteinExistence type="inferred from homology"/>
<dbReference type="PANTHER" id="PTHR30636:SF3">
    <property type="entry name" value="UPF0701 PROTEIN YICC"/>
    <property type="match status" value="1"/>
</dbReference>
<sequence>MINSMTGFGTGASKDGLIVEVKSVNHRFKEISVKMPRNVLQIEDRIKASIASEVARGKIEVHVTVDDARVLPQQMDVNWLLLDQLVEQVVRGKERYGLTEAISLQALFQHDGVLVTNDRSDRDKEQFAESLFAALKEAIAHMLSMRRLEGSRLSKDINERIDAITVVIEQMETLVPEASRTYEAKLRARLVELLETEEGKRAEERLQIEVSLLTEKHDVTEELVRINSHLALFKETLLSEEPVGRKLDFITQELHREVNTIGSKSHLFSIAEAVILIKSELEKIKEQVQNIE</sequence>
<dbReference type="GO" id="GO:0004521">
    <property type="term" value="F:RNA endonuclease activity"/>
    <property type="evidence" value="ECO:0007669"/>
    <property type="project" value="InterPro"/>
</dbReference>
<feature type="domain" description="Endoribonuclease YicC-like C-terminal" evidence="7">
    <location>
        <begin position="173"/>
        <end position="292"/>
    </location>
</feature>